<keyword evidence="6 9" id="KW-0378">Hydrolase</keyword>
<keyword evidence="7 9" id="KW-0904">Protein phosphatase</keyword>
<feature type="compositionally biased region" description="Low complexity" evidence="10">
    <location>
        <begin position="312"/>
        <end position="329"/>
    </location>
</feature>
<dbReference type="GO" id="GO:0046872">
    <property type="term" value="F:metal ion binding"/>
    <property type="evidence" value="ECO:0007669"/>
    <property type="project" value="UniProtKB-KW"/>
</dbReference>
<evidence type="ECO:0000256" key="2">
    <source>
        <dbReference type="ARBA" id="ARBA00001946"/>
    </source>
</evidence>
<dbReference type="STRING" id="1965070.A0A3S3PDL3"/>
<evidence type="ECO:0000256" key="1">
    <source>
        <dbReference type="ARBA" id="ARBA00001936"/>
    </source>
</evidence>
<dbReference type="EMBL" id="NCKU01000097">
    <property type="protein sequence ID" value="RWS17290.1"/>
    <property type="molecule type" value="Genomic_DNA"/>
</dbReference>
<evidence type="ECO:0000259" key="11">
    <source>
        <dbReference type="PROSITE" id="PS51746"/>
    </source>
</evidence>
<dbReference type="Proteomes" id="UP000285301">
    <property type="component" value="Unassembled WGS sequence"/>
</dbReference>
<evidence type="ECO:0000256" key="6">
    <source>
        <dbReference type="ARBA" id="ARBA00022801"/>
    </source>
</evidence>
<keyword evidence="14" id="KW-1185">Reference proteome</keyword>
<evidence type="ECO:0000256" key="8">
    <source>
        <dbReference type="ARBA" id="ARBA00023211"/>
    </source>
</evidence>
<gene>
    <name evidence="13" type="ORF">B4U79_00274</name>
    <name evidence="12" type="ORF">B4U79_02345</name>
</gene>
<dbReference type="InterPro" id="IPR015655">
    <property type="entry name" value="PP2C"/>
</dbReference>
<dbReference type="CDD" id="cd00143">
    <property type="entry name" value="PP2Cc"/>
    <property type="match status" value="1"/>
</dbReference>
<dbReference type="InterPro" id="IPR000222">
    <property type="entry name" value="PP2C_BS"/>
</dbReference>
<accession>A0A3S3PDL3</accession>
<dbReference type="PANTHER" id="PTHR13832">
    <property type="entry name" value="PROTEIN PHOSPHATASE 2C"/>
    <property type="match status" value="1"/>
</dbReference>
<comment type="similarity">
    <text evidence="3 9">Belongs to the PP2C family.</text>
</comment>
<comment type="caution">
    <text evidence="12">The sequence shown here is derived from an EMBL/GenBank/DDBJ whole genome shotgun (WGS) entry which is preliminary data.</text>
</comment>
<dbReference type="FunFam" id="3.60.40.10:FF:000016">
    <property type="entry name" value="Protein phosphatase 2C"/>
    <property type="match status" value="1"/>
</dbReference>
<evidence type="ECO:0000256" key="4">
    <source>
        <dbReference type="ARBA" id="ARBA00013081"/>
    </source>
</evidence>
<dbReference type="Gene3D" id="3.60.40.10">
    <property type="entry name" value="PPM-type phosphatase domain"/>
    <property type="match status" value="1"/>
</dbReference>
<protein>
    <recommendedName>
        <fullName evidence="4">protein-serine/threonine phosphatase</fullName>
        <ecNumber evidence="4">3.1.3.16</ecNumber>
    </recommendedName>
</protein>
<reference evidence="12" key="2">
    <citation type="submission" date="2018-11" db="EMBL/GenBank/DDBJ databases">
        <title>Trombidioid mite genomics.</title>
        <authorList>
            <person name="Dong X."/>
        </authorList>
    </citation>
    <scope>NUCLEOTIDE SEQUENCE</scope>
    <source>
        <strain evidence="12">UoL-WK</strain>
    </source>
</reference>
<comment type="cofactor">
    <cofactor evidence="1">
        <name>Mn(2+)</name>
        <dbReference type="ChEBI" id="CHEBI:29035"/>
    </cofactor>
</comment>
<dbReference type="PROSITE" id="PS01032">
    <property type="entry name" value="PPM_1"/>
    <property type="match status" value="1"/>
</dbReference>
<dbReference type="EC" id="3.1.3.16" evidence="4"/>
<dbReference type="OrthoDB" id="10264738at2759"/>
<dbReference type="InterPro" id="IPR036457">
    <property type="entry name" value="PPM-type-like_dom_sf"/>
</dbReference>
<dbReference type="GO" id="GO:0004722">
    <property type="term" value="F:protein serine/threonine phosphatase activity"/>
    <property type="evidence" value="ECO:0007669"/>
    <property type="project" value="UniProtKB-EC"/>
</dbReference>
<evidence type="ECO:0000313" key="12">
    <source>
        <dbReference type="EMBL" id="RWS17290.1"/>
    </source>
</evidence>
<evidence type="ECO:0000313" key="13">
    <source>
        <dbReference type="EMBL" id="RWS17313.1"/>
    </source>
</evidence>
<dbReference type="AlphaFoldDB" id="A0A3S3PDL3"/>
<dbReference type="SUPFAM" id="SSF81606">
    <property type="entry name" value="PP2C-like"/>
    <property type="match status" value="1"/>
</dbReference>
<feature type="domain" description="PPM-type phosphatase" evidence="11">
    <location>
        <begin position="23"/>
        <end position="287"/>
    </location>
</feature>
<comment type="cofactor">
    <cofactor evidence="2">
        <name>Mg(2+)</name>
        <dbReference type="ChEBI" id="CHEBI:18420"/>
    </cofactor>
</comment>
<sequence>MGQTLSEPVTAKETTCCCDEQLYVGASCMQGWRINMEDSHTHILSLTPEDPTASFFAVYDGHGGDKVAHYAGNHLHKKIVTQQSYAEGNIEEAIRCGFLQLDADMLSDPEMRDELAGTTAVCMLIKNGKLFVGNVGDSRAVACWNGRVDPLSQDHKPSNELEAKRIVAAGGWVDFNRVNGNLALSRALGDFVFKRNEKKSSIEQIVTAFPDVEVRTITEELEFVVLACDGIWDVMTNEEVIEFIRCRIAEKMDPPTICEQLMTRCLAPDCQMGGLGCDNMTVILVCFLHGKSYEDLSLRCSLSHANRNRLHSTGSSDSSLPSTSCSFSTPETPDEELMKTQEDEESAVVKVNNSESDENNSLNSSENEAHSSRFADNGVAVA</sequence>
<evidence type="ECO:0000256" key="9">
    <source>
        <dbReference type="RuleBase" id="RU003465"/>
    </source>
</evidence>
<evidence type="ECO:0000256" key="10">
    <source>
        <dbReference type="SAM" id="MobiDB-lite"/>
    </source>
</evidence>
<keyword evidence="5" id="KW-0479">Metal-binding</keyword>
<name>A0A3S3PDL3_9ACAR</name>
<dbReference type="Pfam" id="PF00481">
    <property type="entry name" value="PP2C"/>
    <property type="match status" value="1"/>
</dbReference>
<dbReference type="PROSITE" id="PS51746">
    <property type="entry name" value="PPM_2"/>
    <property type="match status" value="1"/>
</dbReference>
<organism evidence="12 14">
    <name type="scientific">Dinothrombium tinctorium</name>
    <dbReference type="NCBI Taxonomy" id="1965070"/>
    <lineage>
        <taxon>Eukaryota</taxon>
        <taxon>Metazoa</taxon>
        <taxon>Ecdysozoa</taxon>
        <taxon>Arthropoda</taxon>
        <taxon>Chelicerata</taxon>
        <taxon>Arachnida</taxon>
        <taxon>Acari</taxon>
        <taxon>Acariformes</taxon>
        <taxon>Trombidiformes</taxon>
        <taxon>Prostigmata</taxon>
        <taxon>Anystina</taxon>
        <taxon>Parasitengona</taxon>
        <taxon>Trombidioidea</taxon>
        <taxon>Trombidiidae</taxon>
        <taxon>Dinothrombium</taxon>
    </lineage>
</organism>
<dbReference type="EMBL" id="NCKU01000096">
    <property type="protein sequence ID" value="RWS17313.1"/>
    <property type="molecule type" value="Genomic_DNA"/>
</dbReference>
<dbReference type="PANTHER" id="PTHR13832:SF565">
    <property type="entry name" value="AT28366P-RELATED"/>
    <property type="match status" value="1"/>
</dbReference>
<evidence type="ECO:0000256" key="5">
    <source>
        <dbReference type="ARBA" id="ARBA00022723"/>
    </source>
</evidence>
<proteinExistence type="inferred from homology"/>
<keyword evidence="8" id="KW-0464">Manganese</keyword>
<reference evidence="12 14" key="1">
    <citation type="journal article" date="2018" name="Gigascience">
        <title>Genomes of trombidid mites reveal novel predicted allergens and laterally-transferred genes associated with secondary metabolism.</title>
        <authorList>
            <person name="Dong X."/>
            <person name="Chaisiri K."/>
            <person name="Xia D."/>
            <person name="Armstrong S.D."/>
            <person name="Fang Y."/>
            <person name="Donnelly M.J."/>
            <person name="Kadowaki T."/>
            <person name="McGarry J.W."/>
            <person name="Darby A.C."/>
            <person name="Makepeace B.L."/>
        </authorList>
    </citation>
    <scope>NUCLEOTIDE SEQUENCE [LARGE SCALE GENOMIC DNA]</scope>
    <source>
        <strain evidence="12">UoL-WK</strain>
    </source>
</reference>
<feature type="region of interest" description="Disordered" evidence="10">
    <location>
        <begin position="311"/>
        <end position="382"/>
    </location>
</feature>
<dbReference type="InterPro" id="IPR001932">
    <property type="entry name" value="PPM-type_phosphatase-like_dom"/>
</dbReference>
<evidence type="ECO:0000313" key="14">
    <source>
        <dbReference type="Proteomes" id="UP000285301"/>
    </source>
</evidence>
<evidence type="ECO:0000256" key="7">
    <source>
        <dbReference type="ARBA" id="ARBA00022912"/>
    </source>
</evidence>
<evidence type="ECO:0000256" key="3">
    <source>
        <dbReference type="ARBA" id="ARBA00006702"/>
    </source>
</evidence>
<dbReference type="SMART" id="SM00332">
    <property type="entry name" value="PP2Cc"/>
    <property type="match status" value="1"/>
</dbReference>